<sequence>MLQQFDTLLRFNLIHFDQILQANIDQQFCLLYLVQICFLSSLSSGSGRQWSETRERNREKGWIIDRKKNANKVTISIEQISCDYKLMKHNDEEDENLRDVGDEETAGVNNITMVVKMPIADSTRDIRYMSPQADSRRMAWSRKQRGAGEIDLSARWRSGGKPANPTRKSQRAQGFSVRVYRPLGC</sequence>
<proteinExistence type="predicted"/>
<keyword evidence="3" id="KW-1185">Reference proteome</keyword>
<feature type="region of interest" description="Disordered" evidence="1">
    <location>
        <begin position="155"/>
        <end position="174"/>
    </location>
</feature>
<protein>
    <submittedName>
        <fullName evidence="2">Uncharacterized protein</fullName>
    </submittedName>
</protein>
<name>A0A195B5U7_9HYME</name>
<evidence type="ECO:0000313" key="3">
    <source>
        <dbReference type="Proteomes" id="UP000078540"/>
    </source>
</evidence>
<reference evidence="2 3" key="1">
    <citation type="submission" date="2015-09" db="EMBL/GenBank/DDBJ databases">
        <title>Atta colombica WGS genome.</title>
        <authorList>
            <person name="Nygaard S."/>
            <person name="Hu H."/>
            <person name="Boomsma J."/>
            <person name="Zhang G."/>
        </authorList>
    </citation>
    <scope>NUCLEOTIDE SEQUENCE [LARGE SCALE GENOMIC DNA]</scope>
    <source>
        <strain evidence="2">Treedump-2</strain>
        <tissue evidence="2">Whole body</tissue>
    </source>
</reference>
<organism evidence="2 3">
    <name type="scientific">Atta colombica</name>
    <dbReference type="NCBI Taxonomy" id="520822"/>
    <lineage>
        <taxon>Eukaryota</taxon>
        <taxon>Metazoa</taxon>
        <taxon>Ecdysozoa</taxon>
        <taxon>Arthropoda</taxon>
        <taxon>Hexapoda</taxon>
        <taxon>Insecta</taxon>
        <taxon>Pterygota</taxon>
        <taxon>Neoptera</taxon>
        <taxon>Endopterygota</taxon>
        <taxon>Hymenoptera</taxon>
        <taxon>Apocrita</taxon>
        <taxon>Aculeata</taxon>
        <taxon>Formicoidea</taxon>
        <taxon>Formicidae</taxon>
        <taxon>Myrmicinae</taxon>
        <taxon>Atta</taxon>
    </lineage>
</organism>
<dbReference type="Proteomes" id="UP000078540">
    <property type="component" value="Unassembled WGS sequence"/>
</dbReference>
<gene>
    <name evidence="2" type="ORF">ALC53_09783</name>
</gene>
<accession>A0A195B5U7</accession>
<evidence type="ECO:0000256" key="1">
    <source>
        <dbReference type="SAM" id="MobiDB-lite"/>
    </source>
</evidence>
<dbReference type="EMBL" id="KQ976582">
    <property type="protein sequence ID" value="KYM79861.1"/>
    <property type="molecule type" value="Genomic_DNA"/>
</dbReference>
<evidence type="ECO:0000313" key="2">
    <source>
        <dbReference type="EMBL" id="KYM79861.1"/>
    </source>
</evidence>
<dbReference type="AlphaFoldDB" id="A0A195B5U7"/>